<sequence>MSLISNLKAWLFGTTNDTSGIATASTTQPCRYLLDNSTSNTFVLPDGRKLGYAQYGSPTGKTILYNHGFPGSRLEASQHHDICLGLGLRMIAIDRPGHGWSSPHPGAKLLDWSKDVERLAEHLGLESYSVMGVSGGGASALACAFALPAQKLKCVSVVCGMGPPDIGMRGADLPHLIGWPYGIRNAPYWLGRWFWRTQAIGRLDLTEQQRLELMIEEGKKAPESDRDIYADVDFLRLAIRACGEAFAQGYDYVWDDGALNCSDFDFKLQDIREDLTVQLWYGKYDYFVPLNHGLQIAARLGGRAQLRVEDEAHAGILMHWKKEIFEAIAKGM</sequence>
<dbReference type="InterPro" id="IPR000073">
    <property type="entry name" value="AB_hydrolase_1"/>
</dbReference>
<gene>
    <name evidence="2" type="ORF">CC86DRAFT_367474</name>
</gene>
<proteinExistence type="predicted"/>
<dbReference type="GO" id="GO:0016787">
    <property type="term" value="F:hydrolase activity"/>
    <property type="evidence" value="ECO:0007669"/>
    <property type="project" value="UniProtKB-KW"/>
</dbReference>
<evidence type="ECO:0000313" key="3">
    <source>
        <dbReference type="Proteomes" id="UP000799424"/>
    </source>
</evidence>
<reference evidence="2" key="1">
    <citation type="journal article" date="2020" name="Stud. Mycol.">
        <title>101 Dothideomycetes genomes: a test case for predicting lifestyles and emergence of pathogens.</title>
        <authorList>
            <person name="Haridas S."/>
            <person name="Albert R."/>
            <person name="Binder M."/>
            <person name="Bloem J."/>
            <person name="Labutti K."/>
            <person name="Salamov A."/>
            <person name="Andreopoulos B."/>
            <person name="Baker S."/>
            <person name="Barry K."/>
            <person name="Bills G."/>
            <person name="Bluhm B."/>
            <person name="Cannon C."/>
            <person name="Castanera R."/>
            <person name="Culley D."/>
            <person name="Daum C."/>
            <person name="Ezra D."/>
            <person name="Gonzalez J."/>
            <person name="Henrissat B."/>
            <person name="Kuo A."/>
            <person name="Liang C."/>
            <person name="Lipzen A."/>
            <person name="Lutzoni F."/>
            <person name="Magnuson J."/>
            <person name="Mondo S."/>
            <person name="Nolan M."/>
            <person name="Ohm R."/>
            <person name="Pangilinan J."/>
            <person name="Park H.-J."/>
            <person name="Ramirez L."/>
            <person name="Alfaro M."/>
            <person name="Sun H."/>
            <person name="Tritt A."/>
            <person name="Yoshinaga Y."/>
            <person name="Zwiers L.-H."/>
            <person name="Turgeon B."/>
            <person name="Goodwin S."/>
            <person name="Spatafora J."/>
            <person name="Crous P."/>
            <person name="Grigoriev I."/>
        </authorList>
    </citation>
    <scope>NUCLEOTIDE SEQUENCE</scope>
    <source>
        <strain evidence="2">CBS 113818</strain>
    </source>
</reference>
<dbReference type="Gene3D" id="3.40.50.1820">
    <property type="entry name" value="alpha/beta hydrolase"/>
    <property type="match status" value="1"/>
</dbReference>
<dbReference type="PANTHER" id="PTHR45763:SF46">
    <property type="entry name" value="AB HYDROLASE-1 DOMAIN-CONTAINING PROTEIN"/>
    <property type="match status" value="1"/>
</dbReference>
<dbReference type="InterPro" id="IPR029058">
    <property type="entry name" value="AB_hydrolase_fold"/>
</dbReference>
<evidence type="ECO:0000313" key="2">
    <source>
        <dbReference type="EMBL" id="KAF2830814.1"/>
    </source>
</evidence>
<dbReference type="AlphaFoldDB" id="A0A6A7AD65"/>
<dbReference type="Proteomes" id="UP000799424">
    <property type="component" value="Unassembled WGS sequence"/>
</dbReference>
<feature type="domain" description="AB hydrolase-1" evidence="1">
    <location>
        <begin position="62"/>
        <end position="315"/>
    </location>
</feature>
<name>A0A6A7AD65_9PLEO</name>
<organism evidence="2 3">
    <name type="scientific">Ophiobolus disseminans</name>
    <dbReference type="NCBI Taxonomy" id="1469910"/>
    <lineage>
        <taxon>Eukaryota</taxon>
        <taxon>Fungi</taxon>
        <taxon>Dikarya</taxon>
        <taxon>Ascomycota</taxon>
        <taxon>Pezizomycotina</taxon>
        <taxon>Dothideomycetes</taxon>
        <taxon>Pleosporomycetidae</taxon>
        <taxon>Pleosporales</taxon>
        <taxon>Pleosporineae</taxon>
        <taxon>Phaeosphaeriaceae</taxon>
        <taxon>Ophiobolus</taxon>
    </lineage>
</organism>
<keyword evidence="2" id="KW-0378">Hydrolase</keyword>
<accession>A0A6A7AD65</accession>
<protein>
    <submittedName>
        <fullName evidence="2">Alpha/beta-hydrolase</fullName>
    </submittedName>
</protein>
<keyword evidence="3" id="KW-1185">Reference proteome</keyword>
<dbReference type="EMBL" id="MU006219">
    <property type="protein sequence ID" value="KAF2830814.1"/>
    <property type="molecule type" value="Genomic_DNA"/>
</dbReference>
<dbReference type="PANTHER" id="PTHR45763">
    <property type="entry name" value="HYDROLASE, ALPHA/BETA FOLD FAMILY PROTEIN, EXPRESSED-RELATED"/>
    <property type="match status" value="1"/>
</dbReference>
<evidence type="ECO:0000259" key="1">
    <source>
        <dbReference type="Pfam" id="PF00561"/>
    </source>
</evidence>
<dbReference type="Pfam" id="PF00561">
    <property type="entry name" value="Abhydrolase_1"/>
    <property type="match status" value="1"/>
</dbReference>
<dbReference type="SUPFAM" id="SSF53474">
    <property type="entry name" value="alpha/beta-Hydrolases"/>
    <property type="match status" value="1"/>
</dbReference>
<dbReference type="OrthoDB" id="294702at2759"/>